<feature type="transmembrane region" description="Helical" evidence="6">
    <location>
        <begin position="229"/>
        <end position="248"/>
    </location>
</feature>
<feature type="domain" description="Sugar phosphate transporter" evidence="7">
    <location>
        <begin position="48"/>
        <end position="332"/>
    </location>
</feature>
<evidence type="ECO:0000256" key="4">
    <source>
        <dbReference type="ARBA" id="ARBA00023136"/>
    </source>
</evidence>
<evidence type="ECO:0000259" key="7">
    <source>
        <dbReference type="Pfam" id="PF03151"/>
    </source>
</evidence>
<evidence type="ECO:0000313" key="9">
    <source>
        <dbReference type="Proteomes" id="UP000247498"/>
    </source>
</evidence>
<evidence type="ECO:0000256" key="2">
    <source>
        <dbReference type="ARBA" id="ARBA00022692"/>
    </source>
</evidence>
<name>A0A2V0NR22_9CHLO</name>
<dbReference type="SUPFAM" id="SSF103481">
    <property type="entry name" value="Multidrug resistance efflux transporter EmrE"/>
    <property type="match status" value="1"/>
</dbReference>
<sequence length="465" mass="48943">MFNTRYRTVTSSACLGPSRAGSVAVSALPAATMEREASSSLSRVLMAYVYIAVWIALSSAVILVNKWILDPQLGGFPFPLTLAATHMAFCSALAAGAVKLRLVEAPALPPQVYVRGVLPIGALFAVTLWASNAAYLHLSVSFIQMIKATMPLLVYLVGAAAGAERLERSALANMALVVAGVLVASYGEVRFVVAGVLLQALSLCAEAVRLVMVQLLLQGRGVRLNPITTMYYVAPVCLACLLPAFAVSEARAVLAGPPVPAARLLGSAAAAFALNCSVFLLIGRTSALTMNVGGVVKDWMLIAASVALHGSVVTRLQVAGYGVAIAGVLWYNVSKIRKGQLAAPQSGAASGTPRRASLCSGDSKPAGDSARQQQLIAPPVQQQQKQQQQQQQQPQQQRERPYPSVPPLQFALLQHLLPGPKRARARQVGERSAFGAEAGSGSPAAAERQREPLLQARGEVRLLST</sequence>
<feature type="transmembrane region" description="Helical" evidence="6">
    <location>
        <begin position="170"/>
        <end position="187"/>
    </location>
</feature>
<dbReference type="InterPro" id="IPR037185">
    <property type="entry name" value="EmrE-like"/>
</dbReference>
<dbReference type="EMBL" id="BDRX01000014">
    <property type="protein sequence ID" value="GBF90091.1"/>
    <property type="molecule type" value="Genomic_DNA"/>
</dbReference>
<keyword evidence="4 6" id="KW-0472">Membrane</keyword>
<feature type="transmembrane region" description="Helical" evidence="6">
    <location>
        <begin position="45"/>
        <end position="64"/>
    </location>
</feature>
<evidence type="ECO:0000313" key="8">
    <source>
        <dbReference type="EMBL" id="GBF90091.1"/>
    </source>
</evidence>
<evidence type="ECO:0000256" key="6">
    <source>
        <dbReference type="SAM" id="Phobius"/>
    </source>
</evidence>
<dbReference type="Pfam" id="PF03151">
    <property type="entry name" value="TPT"/>
    <property type="match status" value="1"/>
</dbReference>
<protein>
    <submittedName>
        <fullName evidence="8">Sugar phosphate phosphate translocator</fullName>
    </submittedName>
</protein>
<reference evidence="8 9" key="1">
    <citation type="journal article" date="2018" name="Sci. Rep.">
        <title>Raphidocelis subcapitata (=Pseudokirchneriella subcapitata) provides an insight into genome evolution and environmental adaptations in the Sphaeropleales.</title>
        <authorList>
            <person name="Suzuki S."/>
            <person name="Yamaguchi H."/>
            <person name="Nakajima N."/>
            <person name="Kawachi M."/>
        </authorList>
    </citation>
    <scope>NUCLEOTIDE SEQUENCE [LARGE SCALE GENOMIC DNA]</scope>
    <source>
        <strain evidence="8 9">NIES-35</strain>
    </source>
</reference>
<feature type="compositionally biased region" description="Low complexity" evidence="5">
    <location>
        <begin position="372"/>
        <end position="396"/>
    </location>
</feature>
<feature type="compositionally biased region" description="Low complexity" evidence="5">
    <location>
        <begin position="430"/>
        <end position="446"/>
    </location>
</feature>
<feature type="transmembrane region" description="Helical" evidence="6">
    <location>
        <begin position="260"/>
        <end position="282"/>
    </location>
</feature>
<comment type="subcellular location">
    <subcellularLocation>
        <location evidence="1">Membrane</location>
        <topology evidence="1">Multi-pass membrane protein</topology>
    </subcellularLocation>
</comment>
<gene>
    <name evidence="8" type="ORF">Rsub_02799</name>
</gene>
<dbReference type="InterPro" id="IPR050186">
    <property type="entry name" value="TPT_transporter"/>
</dbReference>
<dbReference type="OrthoDB" id="6418713at2759"/>
<keyword evidence="3 6" id="KW-1133">Transmembrane helix</keyword>
<comment type="caution">
    <text evidence="8">The sequence shown here is derived from an EMBL/GenBank/DDBJ whole genome shotgun (WGS) entry which is preliminary data.</text>
</comment>
<feature type="transmembrane region" description="Helical" evidence="6">
    <location>
        <begin position="193"/>
        <end position="217"/>
    </location>
</feature>
<feature type="transmembrane region" description="Helical" evidence="6">
    <location>
        <begin position="112"/>
        <end position="130"/>
    </location>
</feature>
<feature type="region of interest" description="Disordered" evidence="5">
    <location>
        <begin position="421"/>
        <end position="465"/>
    </location>
</feature>
<dbReference type="AlphaFoldDB" id="A0A2V0NR22"/>
<proteinExistence type="predicted"/>
<dbReference type="InParanoid" id="A0A2V0NR22"/>
<evidence type="ECO:0000256" key="5">
    <source>
        <dbReference type="SAM" id="MobiDB-lite"/>
    </source>
</evidence>
<feature type="region of interest" description="Disordered" evidence="5">
    <location>
        <begin position="342"/>
        <end position="403"/>
    </location>
</feature>
<feature type="transmembrane region" description="Helical" evidence="6">
    <location>
        <begin position="136"/>
        <end position="158"/>
    </location>
</feature>
<organism evidence="8 9">
    <name type="scientific">Raphidocelis subcapitata</name>
    <dbReference type="NCBI Taxonomy" id="307507"/>
    <lineage>
        <taxon>Eukaryota</taxon>
        <taxon>Viridiplantae</taxon>
        <taxon>Chlorophyta</taxon>
        <taxon>core chlorophytes</taxon>
        <taxon>Chlorophyceae</taxon>
        <taxon>CS clade</taxon>
        <taxon>Sphaeropleales</taxon>
        <taxon>Selenastraceae</taxon>
        <taxon>Raphidocelis</taxon>
    </lineage>
</organism>
<accession>A0A2V0NR22</accession>
<evidence type="ECO:0000256" key="1">
    <source>
        <dbReference type="ARBA" id="ARBA00004141"/>
    </source>
</evidence>
<dbReference type="InterPro" id="IPR004853">
    <property type="entry name" value="Sugar_P_trans_dom"/>
</dbReference>
<evidence type="ECO:0000256" key="3">
    <source>
        <dbReference type="ARBA" id="ARBA00022989"/>
    </source>
</evidence>
<keyword evidence="2 6" id="KW-0812">Transmembrane</keyword>
<dbReference type="PANTHER" id="PTHR11132">
    <property type="entry name" value="SOLUTE CARRIER FAMILY 35"/>
    <property type="match status" value="1"/>
</dbReference>
<dbReference type="GO" id="GO:0016020">
    <property type="term" value="C:membrane"/>
    <property type="evidence" value="ECO:0007669"/>
    <property type="project" value="UniProtKB-SubCell"/>
</dbReference>
<feature type="transmembrane region" description="Helical" evidence="6">
    <location>
        <begin position="76"/>
        <end position="100"/>
    </location>
</feature>
<keyword evidence="9" id="KW-1185">Reference proteome</keyword>
<dbReference type="Proteomes" id="UP000247498">
    <property type="component" value="Unassembled WGS sequence"/>
</dbReference>